<organism evidence="1 2">
    <name type="scientific">Xanthomonas phage FoX2</name>
    <dbReference type="NCBI Taxonomy" id="2723898"/>
    <lineage>
        <taxon>Viruses</taxon>
        <taxon>Duplodnaviria</taxon>
        <taxon>Heunggongvirae</taxon>
        <taxon>Uroviricota</taxon>
        <taxon>Caudoviricetes</taxon>
        <taxon>Foxunavirus</taxon>
        <taxon>Foxunavirus fox2</taxon>
    </lineage>
</organism>
<keyword evidence="2" id="KW-1185">Reference proteome</keyword>
<sequence>MTSNHKTRPCAGFLVSELLINLRGLVVALRV</sequence>
<name>A0A858NQD8_9CAUD</name>
<proteinExistence type="predicted"/>
<dbReference type="Proteomes" id="UP000671963">
    <property type="component" value="Segment"/>
</dbReference>
<gene>
    <name evidence="1" type="ORF">XccvBFoX2_gp67</name>
</gene>
<dbReference type="EMBL" id="MT161382">
    <property type="protein sequence ID" value="QJB21886.1"/>
    <property type="molecule type" value="Genomic_DNA"/>
</dbReference>
<protein>
    <submittedName>
        <fullName evidence="1">Putative lytic murein transglycosylase</fullName>
    </submittedName>
</protein>
<evidence type="ECO:0000313" key="1">
    <source>
        <dbReference type="EMBL" id="QJB21886.1"/>
    </source>
</evidence>
<evidence type="ECO:0000313" key="2">
    <source>
        <dbReference type="Proteomes" id="UP000671963"/>
    </source>
</evidence>
<accession>A0A858NQD8</accession>
<reference evidence="1 2" key="1">
    <citation type="submission" date="2020-03" db="EMBL/GenBank/DDBJ databases">
        <title>Development of an integrated pest management strategy to control Xanthomonas campestris pv. campestris by using bacteriophages.</title>
        <authorList>
            <person name="Holtappels D."/>
            <person name="Rombouts S."/>
            <person name="Lavigne R."/>
            <person name="Wagemans J."/>
        </authorList>
    </citation>
    <scope>NUCLEOTIDE SEQUENCE [LARGE SCALE GENOMIC DNA]</scope>
</reference>